<gene>
    <name evidence="1" type="ORF">LZ480_05850</name>
</gene>
<dbReference type="RefSeq" id="WP_241368441.1">
    <property type="nucleotide sequence ID" value="NZ_JAKZFC010000001.1"/>
</dbReference>
<reference evidence="1 2" key="1">
    <citation type="submission" date="2022-03" db="EMBL/GenBank/DDBJ databases">
        <authorList>
            <person name="Jo J.-H."/>
            <person name="Im W.-T."/>
        </authorList>
    </citation>
    <scope>NUCLEOTIDE SEQUENCE [LARGE SCALE GENOMIC DNA]</scope>
    <source>
        <strain evidence="1 2">MA9</strain>
    </source>
</reference>
<organism evidence="1 2">
    <name type="scientific">Solibacillus palustris</name>
    <dbReference type="NCBI Taxonomy" id="2908203"/>
    <lineage>
        <taxon>Bacteria</taxon>
        <taxon>Bacillati</taxon>
        <taxon>Bacillota</taxon>
        <taxon>Bacilli</taxon>
        <taxon>Bacillales</taxon>
        <taxon>Caryophanaceae</taxon>
        <taxon>Solibacillus</taxon>
    </lineage>
</organism>
<keyword evidence="2" id="KW-1185">Reference proteome</keyword>
<dbReference type="EMBL" id="JAKZFC010000001">
    <property type="protein sequence ID" value="MCH7321412.1"/>
    <property type="molecule type" value="Genomic_DNA"/>
</dbReference>
<evidence type="ECO:0000313" key="1">
    <source>
        <dbReference type="EMBL" id="MCH7321412.1"/>
    </source>
</evidence>
<name>A0ABS9UAQ7_9BACL</name>
<comment type="caution">
    <text evidence="1">The sequence shown here is derived from an EMBL/GenBank/DDBJ whole genome shotgun (WGS) entry which is preliminary data.</text>
</comment>
<protein>
    <submittedName>
        <fullName evidence="1">Thymidylate synthase</fullName>
    </submittedName>
</protein>
<dbReference type="Proteomes" id="UP001316087">
    <property type="component" value="Unassembled WGS sequence"/>
</dbReference>
<proteinExistence type="predicted"/>
<accession>A0ABS9UAQ7</accession>
<evidence type="ECO:0000313" key="2">
    <source>
        <dbReference type="Proteomes" id="UP001316087"/>
    </source>
</evidence>
<sequence>MNVVFVLTETAEEVLHMVSNDVAGLLAAVKGDSVSFPFGTYQYDSHTLDHYLLEDGSYQQELVVYLKPEQKKGETVLPLPQVDQPIY</sequence>